<dbReference type="GeneID" id="107980689"/>
<accession>A0A7M7QDX8</accession>
<proteinExistence type="predicted"/>
<sequence>MKIFAVVFAVFLVERGNPVDLSDENLESVARDLLNRVVSITDSIKEIRNKIAVAPEELKDKIISFSDSQVTNEPKILNVLEEIDNKPAFQGFGHCHKFFERKTQKVKDALAKNITKFINIQLRDNEISVDNLAHETAKITVNLQGDNLDKEITLCKNSDSNQCNLTGKYETEIDHSEKVISNIKNIMNLIVEFVYGRHIVKKNILAVASKNVTNFLYFLVVLKSQLNHNL</sequence>
<dbReference type="Proteomes" id="UP000002358">
    <property type="component" value="Chromosome 1"/>
</dbReference>
<name>A0A7M7QDX8_NASVI</name>
<evidence type="ECO:0000256" key="1">
    <source>
        <dbReference type="SAM" id="SignalP"/>
    </source>
</evidence>
<dbReference type="KEGG" id="nvi:107980689"/>
<feature type="signal peptide" evidence="1">
    <location>
        <begin position="1"/>
        <end position="18"/>
    </location>
</feature>
<protein>
    <submittedName>
        <fullName evidence="2">Uncharacterized protein</fullName>
    </submittedName>
</protein>
<reference evidence="2" key="1">
    <citation type="submission" date="2021-01" db="UniProtKB">
        <authorList>
            <consortium name="EnsemblMetazoa"/>
        </authorList>
    </citation>
    <scope>IDENTIFICATION</scope>
</reference>
<dbReference type="EnsemblMetazoa" id="XM_031930231">
    <property type="protein sequence ID" value="XP_031786091"/>
    <property type="gene ID" value="LOC107980689"/>
</dbReference>
<organism evidence="2 3">
    <name type="scientific">Nasonia vitripennis</name>
    <name type="common">Parasitic wasp</name>
    <dbReference type="NCBI Taxonomy" id="7425"/>
    <lineage>
        <taxon>Eukaryota</taxon>
        <taxon>Metazoa</taxon>
        <taxon>Ecdysozoa</taxon>
        <taxon>Arthropoda</taxon>
        <taxon>Hexapoda</taxon>
        <taxon>Insecta</taxon>
        <taxon>Pterygota</taxon>
        <taxon>Neoptera</taxon>
        <taxon>Endopterygota</taxon>
        <taxon>Hymenoptera</taxon>
        <taxon>Apocrita</taxon>
        <taxon>Proctotrupomorpha</taxon>
        <taxon>Chalcidoidea</taxon>
        <taxon>Pteromalidae</taxon>
        <taxon>Pteromalinae</taxon>
        <taxon>Nasonia</taxon>
    </lineage>
</organism>
<keyword evidence="1" id="KW-0732">Signal</keyword>
<dbReference type="InParanoid" id="A0A7M7QDX8"/>
<feature type="chain" id="PRO_5029620036" evidence="1">
    <location>
        <begin position="19"/>
        <end position="230"/>
    </location>
</feature>
<evidence type="ECO:0000313" key="2">
    <source>
        <dbReference type="EnsemblMetazoa" id="XP_031786091"/>
    </source>
</evidence>
<dbReference type="SMR" id="A0A7M7QDX8"/>
<keyword evidence="3" id="KW-1185">Reference proteome</keyword>
<dbReference type="RefSeq" id="XP_031786091.1">
    <property type="nucleotide sequence ID" value="XM_031930231.2"/>
</dbReference>
<evidence type="ECO:0000313" key="3">
    <source>
        <dbReference type="Proteomes" id="UP000002358"/>
    </source>
</evidence>
<dbReference type="AlphaFoldDB" id="A0A7M7QDX8"/>